<accession>A0A2A2K832</accession>
<dbReference type="AlphaFoldDB" id="A0A2A2K832"/>
<keyword evidence="2" id="KW-1185">Reference proteome</keyword>
<evidence type="ECO:0000313" key="1">
    <source>
        <dbReference type="EMBL" id="PAV70147.1"/>
    </source>
</evidence>
<protein>
    <recommendedName>
        <fullName evidence="3">PAS domain-containing protein</fullName>
    </recommendedName>
</protein>
<gene>
    <name evidence="1" type="ORF">WR25_21417</name>
</gene>
<proteinExistence type="predicted"/>
<dbReference type="EMBL" id="LIAE01009349">
    <property type="protein sequence ID" value="PAV70147.1"/>
    <property type="molecule type" value="Genomic_DNA"/>
</dbReference>
<dbReference type="Proteomes" id="UP000218231">
    <property type="component" value="Unassembled WGS sequence"/>
</dbReference>
<reference evidence="1 2" key="1">
    <citation type="journal article" date="2017" name="Curr. Biol.">
        <title>Genome architecture and evolution of a unichromosomal asexual nematode.</title>
        <authorList>
            <person name="Fradin H."/>
            <person name="Zegar C."/>
            <person name="Gutwein M."/>
            <person name="Lucas J."/>
            <person name="Kovtun M."/>
            <person name="Corcoran D."/>
            <person name="Baugh L.R."/>
            <person name="Kiontke K."/>
            <person name="Gunsalus K."/>
            <person name="Fitch D.H."/>
            <person name="Piano F."/>
        </authorList>
    </citation>
    <scope>NUCLEOTIDE SEQUENCE [LARGE SCALE GENOMIC DNA]</scope>
    <source>
        <strain evidence="1">PF1309</strain>
    </source>
</reference>
<organism evidence="1 2">
    <name type="scientific">Diploscapter pachys</name>
    <dbReference type="NCBI Taxonomy" id="2018661"/>
    <lineage>
        <taxon>Eukaryota</taxon>
        <taxon>Metazoa</taxon>
        <taxon>Ecdysozoa</taxon>
        <taxon>Nematoda</taxon>
        <taxon>Chromadorea</taxon>
        <taxon>Rhabditida</taxon>
        <taxon>Rhabditina</taxon>
        <taxon>Rhabditomorpha</taxon>
        <taxon>Rhabditoidea</taxon>
        <taxon>Rhabditidae</taxon>
        <taxon>Diploscapter</taxon>
    </lineage>
</organism>
<name>A0A2A2K832_9BILA</name>
<evidence type="ECO:0000313" key="2">
    <source>
        <dbReference type="Proteomes" id="UP000218231"/>
    </source>
</evidence>
<comment type="caution">
    <text evidence="1">The sequence shown here is derived from an EMBL/GenBank/DDBJ whole genome shotgun (WGS) entry which is preliminary data.</text>
</comment>
<evidence type="ECO:0008006" key="3">
    <source>
        <dbReference type="Google" id="ProtNLM"/>
    </source>
</evidence>
<sequence length="137" mass="15291">MTPEPDKNVPSDGYCRAAWEAVCRSQAVIEFDTAGFITWANGRFLSLMGAEPGKYVGGEDVVDALRADPEHRLIEIARLDRHAFRHRQTRADEGAGLIHAVMPVPAGRVQAHERLVPDDRADRTAIRQRQLRPQLLA</sequence>